<keyword evidence="5" id="KW-0560">Oxidoreductase</keyword>
<evidence type="ECO:0000313" key="7">
    <source>
        <dbReference type="EMBL" id="OGI85807.1"/>
    </source>
</evidence>
<reference evidence="7 8" key="1">
    <citation type="journal article" date="2016" name="Nat. Commun.">
        <title>Thousands of microbial genomes shed light on interconnected biogeochemical processes in an aquifer system.</title>
        <authorList>
            <person name="Anantharaman K."/>
            <person name="Brown C.T."/>
            <person name="Hug L.A."/>
            <person name="Sharon I."/>
            <person name="Castelle C.J."/>
            <person name="Probst A.J."/>
            <person name="Thomas B.C."/>
            <person name="Singh A."/>
            <person name="Wilkins M.J."/>
            <person name="Karaoz U."/>
            <person name="Brodie E.L."/>
            <person name="Williams K.H."/>
            <person name="Hubbard S.S."/>
            <person name="Banfield J.F."/>
        </authorList>
    </citation>
    <scope>NUCLEOTIDE SEQUENCE [LARGE SCALE GENOMIC DNA]</scope>
</reference>
<comment type="caution">
    <text evidence="7">The sequence shown here is derived from an EMBL/GenBank/DDBJ whole genome shotgun (WGS) entry which is preliminary data.</text>
</comment>
<evidence type="ECO:0000256" key="4">
    <source>
        <dbReference type="ARBA" id="ARBA00022827"/>
    </source>
</evidence>
<dbReference type="STRING" id="1801774.A3A05_03350"/>
<evidence type="ECO:0000256" key="1">
    <source>
        <dbReference type="ARBA" id="ARBA00001974"/>
    </source>
</evidence>
<dbReference type="InterPro" id="IPR036188">
    <property type="entry name" value="FAD/NAD-bd_sf"/>
</dbReference>
<organism evidence="7 8">
    <name type="scientific">Candidatus Nomurabacteria bacterium RIFCSPLOWO2_01_FULL_41_12</name>
    <dbReference type="NCBI Taxonomy" id="1801774"/>
    <lineage>
        <taxon>Bacteria</taxon>
        <taxon>Candidatus Nomuraibacteriota</taxon>
    </lineage>
</organism>
<dbReference type="InterPro" id="IPR023753">
    <property type="entry name" value="FAD/NAD-binding_dom"/>
</dbReference>
<evidence type="ECO:0000259" key="6">
    <source>
        <dbReference type="Pfam" id="PF07992"/>
    </source>
</evidence>
<dbReference type="PROSITE" id="PS51257">
    <property type="entry name" value="PROKAR_LIPOPROTEIN"/>
    <property type="match status" value="1"/>
</dbReference>
<protein>
    <recommendedName>
        <fullName evidence="6">FAD/NAD(P)-binding domain-containing protein</fullName>
    </recommendedName>
</protein>
<dbReference type="SUPFAM" id="SSF51905">
    <property type="entry name" value="FAD/NAD(P)-binding domain"/>
    <property type="match status" value="1"/>
</dbReference>
<dbReference type="GO" id="GO:0019646">
    <property type="term" value="P:aerobic electron transport chain"/>
    <property type="evidence" value="ECO:0007669"/>
    <property type="project" value="TreeGrafter"/>
</dbReference>
<evidence type="ECO:0000256" key="2">
    <source>
        <dbReference type="ARBA" id="ARBA00005272"/>
    </source>
</evidence>
<feature type="domain" description="FAD/NAD(P)-binding" evidence="6">
    <location>
        <begin position="5"/>
        <end position="314"/>
    </location>
</feature>
<name>A0A1F6WVA7_9BACT</name>
<keyword evidence="4" id="KW-0274">FAD</keyword>
<comment type="cofactor">
    <cofactor evidence="1">
        <name>FAD</name>
        <dbReference type="ChEBI" id="CHEBI:57692"/>
    </cofactor>
</comment>
<evidence type="ECO:0000256" key="5">
    <source>
        <dbReference type="ARBA" id="ARBA00023002"/>
    </source>
</evidence>
<dbReference type="PANTHER" id="PTHR42913:SF3">
    <property type="entry name" value="64 KDA MITOCHONDRIAL NADH DEHYDROGENASE (EUROFUNG)"/>
    <property type="match status" value="1"/>
</dbReference>
<dbReference type="AlphaFoldDB" id="A0A1F6WVA7"/>
<sequence>MIEKNILIVGGGFGGVACALTLARHNHISAKITLVSDKPHFEYTPALYRVVTGHSPLEVCIPLSEIFPDNKVTSITDTITSLDLLEKKAFGSSGSTYQFDYVVLALGSQTTYFNLPGLAAFSFGFKSITEALRLKRHIHKLFEECKAPHANTDTKMRFVVVGAGASGIELSGELAGYTKILAKKHKIPKSTIAIDLIEANSHILPLFPENLTLKIKKRLQKLGVNIFTNKQMQREEVEKVYLKDLTMKTDTVIWTAGTKPNELYSKISGLVFDNKGKVLVDEYLRAKFFNFVFVAGDGAATPYSGMAQTAIREGTLAAQNIINMLDGKMLAVYKPKEPYYSFPVGPLWAATLIGPIAVYGKIGWLLRKLADLRYFTSILPFKKAITAFRSDKTLCENCKICTPEQEKLN</sequence>
<accession>A0A1F6WVA7</accession>
<dbReference type="PRINTS" id="PR00368">
    <property type="entry name" value="FADPNR"/>
</dbReference>
<keyword evidence="3" id="KW-0285">Flavoprotein</keyword>
<dbReference type="GO" id="GO:0003955">
    <property type="term" value="F:NAD(P)H dehydrogenase (quinone) activity"/>
    <property type="evidence" value="ECO:0007669"/>
    <property type="project" value="TreeGrafter"/>
</dbReference>
<dbReference type="PRINTS" id="PR00411">
    <property type="entry name" value="PNDRDTASEI"/>
</dbReference>
<dbReference type="Proteomes" id="UP000176187">
    <property type="component" value="Unassembled WGS sequence"/>
</dbReference>
<evidence type="ECO:0000313" key="8">
    <source>
        <dbReference type="Proteomes" id="UP000176187"/>
    </source>
</evidence>
<dbReference type="PANTHER" id="PTHR42913">
    <property type="entry name" value="APOPTOSIS-INDUCING FACTOR 1"/>
    <property type="match status" value="1"/>
</dbReference>
<dbReference type="InterPro" id="IPR051169">
    <property type="entry name" value="NADH-Q_oxidoreductase"/>
</dbReference>
<proteinExistence type="inferred from homology"/>
<dbReference type="EMBL" id="MFUY01000022">
    <property type="protein sequence ID" value="OGI85807.1"/>
    <property type="molecule type" value="Genomic_DNA"/>
</dbReference>
<gene>
    <name evidence="7" type="ORF">A3A05_03350</name>
</gene>
<evidence type="ECO:0000256" key="3">
    <source>
        <dbReference type="ARBA" id="ARBA00022630"/>
    </source>
</evidence>
<dbReference type="Gene3D" id="3.50.50.100">
    <property type="match status" value="1"/>
</dbReference>
<comment type="similarity">
    <text evidence="2">Belongs to the NADH dehydrogenase family.</text>
</comment>
<dbReference type="Pfam" id="PF07992">
    <property type="entry name" value="Pyr_redox_2"/>
    <property type="match status" value="1"/>
</dbReference>